<comment type="caution">
    <text evidence="1">The sequence shown here is derived from an EMBL/GenBank/DDBJ whole genome shotgun (WGS) entry which is preliminary data.</text>
</comment>
<sequence length="124" mass="13821">MSFALARLTIRFSFKVLKSQKDSWSFSPKSNDGINEAVSQVIGKDAASQCVDKPFIFSDARSKLTTVSIEEDTIPKGASEEEPNTEQFTLEMLLPNPPGFDSSKWKRANLFPLTPGRYLTTREG</sequence>
<name>A0A9P8CID3_9HELO</name>
<evidence type="ECO:0000313" key="1">
    <source>
        <dbReference type="EMBL" id="KAG9248264.1"/>
    </source>
</evidence>
<dbReference type="AlphaFoldDB" id="A0A9P8CID3"/>
<accession>A0A9P8CID3</accession>
<dbReference type="OrthoDB" id="10263226at2759"/>
<dbReference type="Proteomes" id="UP000887226">
    <property type="component" value="Unassembled WGS sequence"/>
</dbReference>
<gene>
    <name evidence="1" type="ORF">BJ878DRAFT_61428</name>
</gene>
<reference evidence="1" key="1">
    <citation type="journal article" date="2021" name="IMA Fungus">
        <title>Genomic characterization of three marine fungi, including Emericellopsis atlantica sp. nov. with signatures of a generalist lifestyle and marine biomass degradation.</title>
        <authorList>
            <person name="Hagestad O.C."/>
            <person name="Hou L."/>
            <person name="Andersen J.H."/>
            <person name="Hansen E.H."/>
            <person name="Altermark B."/>
            <person name="Li C."/>
            <person name="Kuhnert E."/>
            <person name="Cox R.J."/>
            <person name="Crous P.W."/>
            <person name="Spatafora J.W."/>
            <person name="Lail K."/>
            <person name="Amirebrahimi M."/>
            <person name="Lipzen A."/>
            <person name="Pangilinan J."/>
            <person name="Andreopoulos W."/>
            <person name="Hayes R.D."/>
            <person name="Ng V."/>
            <person name="Grigoriev I.V."/>
            <person name="Jackson S.A."/>
            <person name="Sutton T.D.S."/>
            <person name="Dobson A.D.W."/>
            <person name="Rama T."/>
        </authorList>
    </citation>
    <scope>NUCLEOTIDE SEQUENCE</scope>
    <source>
        <strain evidence="1">TRa3180A</strain>
    </source>
</reference>
<keyword evidence="2" id="KW-1185">Reference proteome</keyword>
<dbReference type="EMBL" id="MU253752">
    <property type="protein sequence ID" value="KAG9248264.1"/>
    <property type="molecule type" value="Genomic_DNA"/>
</dbReference>
<organism evidence="1 2">
    <name type="scientific">Calycina marina</name>
    <dbReference type="NCBI Taxonomy" id="1763456"/>
    <lineage>
        <taxon>Eukaryota</taxon>
        <taxon>Fungi</taxon>
        <taxon>Dikarya</taxon>
        <taxon>Ascomycota</taxon>
        <taxon>Pezizomycotina</taxon>
        <taxon>Leotiomycetes</taxon>
        <taxon>Helotiales</taxon>
        <taxon>Pezizellaceae</taxon>
        <taxon>Calycina</taxon>
    </lineage>
</organism>
<protein>
    <submittedName>
        <fullName evidence="1">Uncharacterized protein</fullName>
    </submittedName>
</protein>
<evidence type="ECO:0000313" key="2">
    <source>
        <dbReference type="Proteomes" id="UP000887226"/>
    </source>
</evidence>
<proteinExistence type="predicted"/>